<feature type="non-terminal residue" evidence="5">
    <location>
        <position position="90"/>
    </location>
</feature>
<accession>X1P0K4</accession>
<comment type="caution">
    <text evidence="5">The sequence shown here is derived from an EMBL/GenBank/DDBJ whole genome shotgun (WGS) entry which is preliminary data.</text>
</comment>
<protein>
    <recommendedName>
        <fullName evidence="4">Glycosyltransferase 2-like domain-containing protein</fullName>
    </recommendedName>
</protein>
<reference evidence="5" key="1">
    <citation type="journal article" date="2014" name="Front. Microbiol.">
        <title>High frequency of phylogenetically diverse reductive dehalogenase-homologous genes in deep subseafloor sedimentary metagenomes.</title>
        <authorList>
            <person name="Kawai M."/>
            <person name="Futagami T."/>
            <person name="Toyoda A."/>
            <person name="Takaki Y."/>
            <person name="Nishi S."/>
            <person name="Hori S."/>
            <person name="Arai W."/>
            <person name="Tsubouchi T."/>
            <person name="Morono Y."/>
            <person name="Uchiyama I."/>
            <person name="Ito T."/>
            <person name="Fujiyama A."/>
            <person name="Inagaki F."/>
            <person name="Takami H."/>
        </authorList>
    </citation>
    <scope>NUCLEOTIDE SEQUENCE</scope>
    <source>
        <strain evidence="5">Expedition CK06-06</strain>
    </source>
</reference>
<dbReference type="PANTHER" id="PTHR43630:SF1">
    <property type="entry name" value="POLY-BETA-1,6-N-ACETYL-D-GLUCOSAMINE SYNTHASE"/>
    <property type="match status" value="1"/>
</dbReference>
<sequence>MTAVIILLYVFSFLVIWQFVAYPFVMGLIALLQRPKRKDLSYQPYVSIIVAAFNEERVIEKRLENLLELDYAKDKYEIIVVDDGSSDNTR</sequence>
<dbReference type="Gene3D" id="3.90.550.10">
    <property type="entry name" value="Spore Coat Polysaccharide Biosynthesis Protein SpsA, Chain A"/>
    <property type="match status" value="1"/>
</dbReference>
<evidence type="ECO:0000256" key="3">
    <source>
        <dbReference type="SAM" id="Phobius"/>
    </source>
</evidence>
<keyword evidence="3" id="KW-1133">Transmembrane helix</keyword>
<proteinExistence type="predicted"/>
<gene>
    <name evidence="5" type="ORF">S06H3_29861</name>
</gene>
<feature type="transmembrane region" description="Helical" evidence="3">
    <location>
        <begin position="6"/>
        <end position="32"/>
    </location>
</feature>
<dbReference type="GO" id="GO:0016757">
    <property type="term" value="F:glycosyltransferase activity"/>
    <property type="evidence" value="ECO:0007669"/>
    <property type="project" value="UniProtKB-KW"/>
</dbReference>
<feature type="domain" description="Glycosyltransferase 2-like" evidence="4">
    <location>
        <begin position="47"/>
        <end position="90"/>
    </location>
</feature>
<keyword evidence="2" id="KW-0808">Transferase</keyword>
<evidence type="ECO:0000313" key="5">
    <source>
        <dbReference type="EMBL" id="GAI24439.1"/>
    </source>
</evidence>
<keyword evidence="1" id="KW-0328">Glycosyltransferase</keyword>
<dbReference type="InterPro" id="IPR001173">
    <property type="entry name" value="Glyco_trans_2-like"/>
</dbReference>
<organism evidence="5">
    <name type="scientific">marine sediment metagenome</name>
    <dbReference type="NCBI Taxonomy" id="412755"/>
    <lineage>
        <taxon>unclassified sequences</taxon>
        <taxon>metagenomes</taxon>
        <taxon>ecological metagenomes</taxon>
    </lineage>
</organism>
<keyword evidence="3" id="KW-0812">Transmembrane</keyword>
<dbReference type="Pfam" id="PF00535">
    <property type="entry name" value="Glycos_transf_2"/>
    <property type="match status" value="1"/>
</dbReference>
<keyword evidence="3" id="KW-0472">Membrane</keyword>
<dbReference type="EMBL" id="BARV01017532">
    <property type="protein sequence ID" value="GAI24439.1"/>
    <property type="molecule type" value="Genomic_DNA"/>
</dbReference>
<dbReference type="InterPro" id="IPR029044">
    <property type="entry name" value="Nucleotide-diphossugar_trans"/>
</dbReference>
<evidence type="ECO:0000256" key="2">
    <source>
        <dbReference type="ARBA" id="ARBA00022679"/>
    </source>
</evidence>
<name>X1P0K4_9ZZZZ</name>
<evidence type="ECO:0000256" key="1">
    <source>
        <dbReference type="ARBA" id="ARBA00022676"/>
    </source>
</evidence>
<dbReference type="SUPFAM" id="SSF53448">
    <property type="entry name" value="Nucleotide-diphospho-sugar transferases"/>
    <property type="match status" value="1"/>
</dbReference>
<dbReference type="AlphaFoldDB" id="X1P0K4"/>
<dbReference type="PANTHER" id="PTHR43630">
    <property type="entry name" value="POLY-BETA-1,6-N-ACETYL-D-GLUCOSAMINE SYNTHASE"/>
    <property type="match status" value="1"/>
</dbReference>
<evidence type="ECO:0000259" key="4">
    <source>
        <dbReference type="Pfam" id="PF00535"/>
    </source>
</evidence>